<feature type="compositionally biased region" description="Basic and acidic residues" evidence="1">
    <location>
        <begin position="39"/>
        <end position="54"/>
    </location>
</feature>
<feature type="region of interest" description="Disordered" evidence="1">
    <location>
        <begin position="1"/>
        <end position="71"/>
    </location>
</feature>
<evidence type="ECO:0000256" key="1">
    <source>
        <dbReference type="SAM" id="MobiDB-lite"/>
    </source>
</evidence>
<feature type="region of interest" description="Disordered" evidence="1">
    <location>
        <begin position="127"/>
        <end position="156"/>
    </location>
</feature>
<keyword evidence="4" id="KW-1185">Reference proteome</keyword>
<feature type="compositionally biased region" description="Polar residues" evidence="1">
    <location>
        <begin position="314"/>
        <end position="326"/>
    </location>
</feature>
<feature type="region of interest" description="Disordered" evidence="1">
    <location>
        <begin position="508"/>
        <end position="530"/>
    </location>
</feature>
<dbReference type="EMBL" id="LJSK01000188">
    <property type="protein sequence ID" value="KPI85425.1"/>
    <property type="molecule type" value="Genomic_DNA"/>
</dbReference>
<feature type="region of interest" description="Disordered" evidence="1">
    <location>
        <begin position="281"/>
        <end position="326"/>
    </location>
</feature>
<organism evidence="3 4">
    <name type="scientific">Leptomonas seymouri</name>
    <dbReference type="NCBI Taxonomy" id="5684"/>
    <lineage>
        <taxon>Eukaryota</taxon>
        <taxon>Discoba</taxon>
        <taxon>Euglenozoa</taxon>
        <taxon>Kinetoplastea</taxon>
        <taxon>Metakinetoplastina</taxon>
        <taxon>Trypanosomatida</taxon>
        <taxon>Trypanosomatidae</taxon>
        <taxon>Leishmaniinae</taxon>
        <taxon>Leptomonas</taxon>
    </lineage>
</organism>
<dbReference type="Pfam" id="PF13878">
    <property type="entry name" value="zf-C2H2_3"/>
    <property type="match status" value="1"/>
</dbReference>
<protein>
    <recommendedName>
        <fullName evidence="2">N-acetyltransferase ESCO zinc-finger domain-containing protein</fullName>
    </recommendedName>
</protein>
<feature type="compositionally biased region" description="Polar residues" evidence="1">
    <location>
        <begin position="290"/>
        <end position="307"/>
    </location>
</feature>
<proteinExistence type="predicted"/>
<feature type="compositionally biased region" description="Basic and acidic residues" evidence="1">
    <location>
        <begin position="220"/>
        <end position="229"/>
    </location>
</feature>
<dbReference type="OMA" id="RCPQCQM"/>
<evidence type="ECO:0000313" key="3">
    <source>
        <dbReference type="EMBL" id="KPI85425.1"/>
    </source>
</evidence>
<accession>A0A0N1PCD4</accession>
<name>A0A0N1PCD4_LEPSE</name>
<dbReference type="Proteomes" id="UP000038009">
    <property type="component" value="Unassembled WGS sequence"/>
</dbReference>
<dbReference type="AlphaFoldDB" id="A0A0N1PCD4"/>
<feature type="compositionally biased region" description="Polar residues" evidence="1">
    <location>
        <begin position="1"/>
        <end position="13"/>
    </location>
</feature>
<gene>
    <name evidence="3" type="ORF">ABL78_5515</name>
</gene>
<feature type="region of interest" description="Disordered" evidence="1">
    <location>
        <begin position="220"/>
        <end position="247"/>
    </location>
</feature>
<dbReference type="InterPro" id="IPR028005">
    <property type="entry name" value="AcTrfase_ESCO_Znf_dom"/>
</dbReference>
<feature type="region of interest" description="Disordered" evidence="1">
    <location>
        <begin position="89"/>
        <end position="110"/>
    </location>
</feature>
<dbReference type="VEuPathDB" id="TriTrypDB:Lsey_0188_0100"/>
<evidence type="ECO:0000313" key="4">
    <source>
        <dbReference type="Proteomes" id="UP000038009"/>
    </source>
</evidence>
<dbReference type="OrthoDB" id="267539at2759"/>
<sequence>MQQAPHNCRQPTLESLWRPRKVRAASPAVPLGGPADEPEAQRHATPHPKEYLDGRRRRAAGAGPVDVGEEEEGDLPLAALLFGPAITGDLSTQERGTRPASGLVADEATTRSASAVQVDAIGEDSPHLKALSTSPASPPLPLSSLTSPGRRSCPPTAAACRLKNRSQQLTQTTLDLGQRGSTHVGRRCPQCQMLFNSHAEDLALHRRYCSAEQRRHRRMEHEWAGRGGDDAGGSARHPRRASSIASACENSLKKDAAAGMRDGRRAVELLELLLGSFIGTAPRRTGPHASGTQSGRRNGKATTSSLPQKRAGASRTNASVSPLPSATTSFNGDSVACWRAPALTAANALRTFYYHPMEVVVMKARGAKLDEHDASLLQLLDLVGFTRHLWASSVLETYSGDGHKDGSATATLIFVVDAALRQLVCAVIGNDCQREQDPELRVRQRADGSVVCDTHRNFTLGDVVDVWVAPHRVLSHAQTLWEETAVAPCASHQDAVARLFKRPRPPATLTCSTDDAGGGSPGEGNRNRAPDRHRQIAVGVALHTLGCHLIYGQALCPFRQLSYAQSVLQRCLEDSEASPRSATSCGERQANGVANGTVGDGGWLLDGLRGAAQLFRSRVDNNASSSAATMSDGIDGALYFHLDADLEATRYERAMKAKGGTQDSASAGAVHRKRCRSVLLPSEDCFDVGEGDADDELSVVSYSSDS</sequence>
<evidence type="ECO:0000259" key="2">
    <source>
        <dbReference type="Pfam" id="PF13878"/>
    </source>
</evidence>
<reference evidence="3 4" key="1">
    <citation type="journal article" date="2015" name="PLoS Pathog.">
        <title>Leptomonas seymouri: Adaptations to the Dixenous Life Cycle Analyzed by Genome Sequencing, Transcriptome Profiling and Co-infection with Leishmania donovani.</title>
        <authorList>
            <person name="Kraeva N."/>
            <person name="Butenko A."/>
            <person name="Hlavacova J."/>
            <person name="Kostygov A."/>
            <person name="Myskova J."/>
            <person name="Grybchuk D."/>
            <person name="Lestinova T."/>
            <person name="Votypka J."/>
            <person name="Volf P."/>
            <person name="Opperdoes F."/>
            <person name="Flegontov P."/>
            <person name="Lukes J."/>
            <person name="Yurchenko V."/>
        </authorList>
    </citation>
    <scope>NUCLEOTIDE SEQUENCE [LARGE SCALE GENOMIC DNA]</scope>
    <source>
        <strain evidence="3 4">ATCC 30220</strain>
    </source>
</reference>
<comment type="caution">
    <text evidence="3">The sequence shown here is derived from an EMBL/GenBank/DDBJ whole genome shotgun (WGS) entry which is preliminary data.</text>
</comment>
<feature type="domain" description="N-acetyltransferase ESCO zinc-finger" evidence="2">
    <location>
        <begin position="171"/>
        <end position="210"/>
    </location>
</feature>